<dbReference type="Pfam" id="PF04402">
    <property type="entry name" value="SIMPL"/>
    <property type="match status" value="1"/>
</dbReference>
<gene>
    <name evidence="1" type="ORF">RZS28_04755</name>
</gene>
<proteinExistence type="predicted"/>
<evidence type="ECO:0000313" key="1">
    <source>
        <dbReference type="EMBL" id="WOJ90607.1"/>
    </source>
</evidence>
<dbReference type="InterPro" id="IPR007497">
    <property type="entry name" value="SIMPL/DUF541"/>
</dbReference>
<protein>
    <submittedName>
        <fullName evidence="1">SIMPL domain-containing protein</fullName>
    </submittedName>
</protein>
<dbReference type="PANTHER" id="PTHR34387">
    <property type="entry name" value="SLR1258 PROTEIN"/>
    <property type="match status" value="1"/>
</dbReference>
<dbReference type="PANTHER" id="PTHR34387:SF2">
    <property type="entry name" value="SLR1258 PROTEIN"/>
    <property type="match status" value="1"/>
</dbReference>
<accession>A0ABZ0HTJ2</accession>
<dbReference type="Gene3D" id="3.30.70.2970">
    <property type="entry name" value="Protein of unknown function (DUF541), domain 2"/>
    <property type="match status" value="1"/>
</dbReference>
<keyword evidence="2" id="KW-1185">Reference proteome</keyword>
<dbReference type="RefSeq" id="WP_407340195.1">
    <property type="nucleotide sequence ID" value="NZ_CP136862.1"/>
</dbReference>
<sequence length="255" mass="27366">MPIPRFSIPPAWFAVFLALTIFAGAETLARGQEFLPLKDAVPSITTTGTARAEVVPDLATISLGVETERVTAAEAASENARAAQAIVAEIKAQGIEPRDIRTVSVTLSPVYDETHDANGRLLKRTLRGYAARNALSVRVRQIEKAGALAQKLMEKGANIFQGVAFDYEQKELKYDALRGEAVRDALRKANSYVNGLGIRLGRVLSVGQPGRYGGEADMSPRALSAQAAAPSVVVPIEPGVQVLMTEIEVTWELAQ</sequence>
<evidence type="ECO:0000313" key="2">
    <source>
        <dbReference type="Proteomes" id="UP001626536"/>
    </source>
</evidence>
<dbReference type="Gene3D" id="3.30.110.170">
    <property type="entry name" value="Protein of unknown function (DUF541), domain 1"/>
    <property type="match status" value="1"/>
</dbReference>
<organism evidence="1 2">
    <name type="scientific">Methylocapsa polymorpha</name>
    <dbReference type="NCBI Taxonomy" id="3080828"/>
    <lineage>
        <taxon>Bacteria</taxon>
        <taxon>Pseudomonadati</taxon>
        <taxon>Pseudomonadota</taxon>
        <taxon>Alphaproteobacteria</taxon>
        <taxon>Hyphomicrobiales</taxon>
        <taxon>Beijerinckiaceae</taxon>
        <taxon>Methylocapsa</taxon>
    </lineage>
</organism>
<dbReference type="InterPro" id="IPR052022">
    <property type="entry name" value="26kDa_periplasmic_antigen"/>
</dbReference>
<reference evidence="1 2" key="1">
    <citation type="submission" date="2023-10" db="EMBL/GenBank/DDBJ databases">
        <title>Novel methanotroph of the genus Methylocapsa from a subarctic wetland.</title>
        <authorList>
            <person name="Belova S.E."/>
            <person name="Oshkin I.Y."/>
            <person name="Miroshnikov K."/>
            <person name="Dedysh S.N."/>
        </authorList>
    </citation>
    <scope>NUCLEOTIDE SEQUENCE [LARGE SCALE GENOMIC DNA]</scope>
    <source>
        <strain evidence="1 2">RX1</strain>
    </source>
</reference>
<dbReference type="Proteomes" id="UP001626536">
    <property type="component" value="Chromosome"/>
</dbReference>
<name>A0ABZ0HTJ2_9HYPH</name>
<dbReference type="EMBL" id="CP136862">
    <property type="protein sequence ID" value="WOJ90607.1"/>
    <property type="molecule type" value="Genomic_DNA"/>
</dbReference>